<comment type="caution">
    <text evidence="1">The sequence shown here is derived from an EMBL/GenBank/DDBJ whole genome shotgun (WGS) entry which is preliminary data.</text>
</comment>
<accession>A0A4Q7MT83</accession>
<dbReference type="EMBL" id="SGXA01000002">
    <property type="protein sequence ID" value="RZS71817.1"/>
    <property type="molecule type" value="Genomic_DNA"/>
</dbReference>
<protein>
    <submittedName>
        <fullName evidence="1">Uncharacterized protein DUF2480</fullName>
    </submittedName>
</protein>
<gene>
    <name evidence="1" type="ORF">EV199_3730</name>
</gene>
<evidence type="ECO:0000313" key="1">
    <source>
        <dbReference type="EMBL" id="RZS71817.1"/>
    </source>
</evidence>
<sequence length="168" mass="18460">MSEEIINKVAQSGLITLDLEDYFPKEPIVVFDLKDHLFMGMILKEKDFRTALQETDWSVYQGKLVAVTCSADAIIPMWAYMLVATYLTPVAAGVVFGDASSATQQFLVQRIAAIPAAEFADKRIVVKGCGDKTIGEAAYLTITTLLRPVAKSIMYGEPCSTVPIFKNK</sequence>
<dbReference type="OrthoDB" id="9803040at2"/>
<organism evidence="1 2">
    <name type="scientific">Pseudobacter ginsenosidimutans</name>
    <dbReference type="NCBI Taxonomy" id="661488"/>
    <lineage>
        <taxon>Bacteria</taxon>
        <taxon>Pseudomonadati</taxon>
        <taxon>Bacteroidota</taxon>
        <taxon>Chitinophagia</taxon>
        <taxon>Chitinophagales</taxon>
        <taxon>Chitinophagaceae</taxon>
        <taxon>Pseudobacter</taxon>
    </lineage>
</organism>
<name>A0A4Q7MT83_9BACT</name>
<dbReference type="Pfam" id="PF10652">
    <property type="entry name" value="DUF2480"/>
    <property type="match status" value="1"/>
</dbReference>
<evidence type="ECO:0000313" key="2">
    <source>
        <dbReference type="Proteomes" id="UP000293874"/>
    </source>
</evidence>
<keyword evidence="2" id="KW-1185">Reference proteome</keyword>
<dbReference type="InterPro" id="IPR018914">
    <property type="entry name" value="DUF2480"/>
</dbReference>
<dbReference type="RefSeq" id="WP_130542290.1">
    <property type="nucleotide sequence ID" value="NZ_CP042431.1"/>
</dbReference>
<dbReference type="AlphaFoldDB" id="A0A4Q7MT83"/>
<reference evidence="1 2" key="1">
    <citation type="submission" date="2019-02" db="EMBL/GenBank/DDBJ databases">
        <title>Genomic Encyclopedia of Type Strains, Phase IV (KMG-IV): sequencing the most valuable type-strain genomes for metagenomic binning, comparative biology and taxonomic classification.</title>
        <authorList>
            <person name="Goeker M."/>
        </authorList>
    </citation>
    <scope>NUCLEOTIDE SEQUENCE [LARGE SCALE GENOMIC DNA]</scope>
    <source>
        <strain evidence="1 2">DSM 18116</strain>
    </source>
</reference>
<proteinExistence type="predicted"/>
<dbReference type="Proteomes" id="UP000293874">
    <property type="component" value="Unassembled WGS sequence"/>
</dbReference>